<dbReference type="Gene3D" id="1.10.630.10">
    <property type="entry name" value="Cytochrome P450"/>
    <property type="match status" value="1"/>
</dbReference>
<evidence type="ECO:0000313" key="12">
    <source>
        <dbReference type="EMBL" id="GJE92700.1"/>
    </source>
</evidence>
<accession>A0A9P3GFA6</accession>
<evidence type="ECO:0000256" key="1">
    <source>
        <dbReference type="ARBA" id="ARBA00001971"/>
    </source>
</evidence>
<dbReference type="GO" id="GO:0016705">
    <property type="term" value="F:oxidoreductase activity, acting on paired donors, with incorporation or reduction of molecular oxygen"/>
    <property type="evidence" value="ECO:0007669"/>
    <property type="project" value="InterPro"/>
</dbReference>
<dbReference type="GO" id="GO:0004497">
    <property type="term" value="F:monooxygenase activity"/>
    <property type="evidence" value="ECO:0007669"/>
    <property type="project" value="UniProtKB-KW"/>
</dbReference>
<name>A0A9P3GFA6_9APHY</name>
<evidence type="ECO:0000256" key="5">
    <source>
        <dbReference type="ARBA" id="ARBA00022723"/>
    </source>
</evidence>
<evidence type="ECO:0000256" key="9">
    <source>
        <dbReference type="PIRSR" id="PIRSR602401-1"/>
    </source>
</evidence>
<evidence type="ECO:0000256" key="6">
    <source>
        <dbReference type="ARBA" id="ARBA00023002"/>
    </source>
</evidence>
<protein>
    <submittedName>
        <fullName evidence="12">Cytochrome P450</fullName>
    </submittedName>
</protein>
<evidence type="ECO:0000256" key="3">
    <source>
        <dbReference type="ARBA" id="ARBA00010617"/>
    </source>
</evidence>
<dbReference type="OrthoDB" id="1470350at2759"/>
<keyword evidence="11" id="KW-0472">Membrane</keyword>
<evidence type="ECO:0000256" key="2">
    <source>
        <dbReference type="ARBA" id="ARBA00005179"/>
    </source>
</evidence>
<dbReference type="Proteomes" id="UP000703269">
    <property type="component" value="Unassembled WGS sequence"/>
</dbReference>
<evidence type="ECO:0000256" key="7">
    <source>
        <dbReference type="ARBA" id="ARBA00023004"/>
    </source>
</evidence>
<dbReference type="PRINTS" id="PR00385">
    <property type="entry name" value="P450"/>
</dbReference>
<keyword evidence="13" id="KW-1185">Reference proteome</keyword>
<evidence type="ECO:0000256" key="4">
    <source>
        <dbReference type="ARBA" id="ARBA00022617"/>
    </source>
</evidence>
<dbReference type="InterPro" id="IPR001128">
    <property type="entry name" value="Cyt_P450"/>
</dbReference>
<keyword evidence="6 10" id="KW-0560">Oxidoreductase</keyword>
<dbReference type="GO" id="GO:0020037">
    <property type="term" value="F:heme binding"/>
    <property type="evidence" value="ECO:0007669"/>
    <property type="project" value="InterPro"/>
</dbReference>
<sequence length="549" mass="60886">MFSTMRSPEAAPRCVPTFEGTAPSHCCLPPSPPPPPTARMFSSVVFTLLALFVASRVMNYFKYRKQTAYLPAMHCLVSPISALGASLPTRWWNPGHQWQWKWRLTVYRDLGAETIAAVPFLFGVPVIYTSSLEVAKQIVTTKTTAFHKSRDTTEITLIWGPNIFAANGDEWKKHKRVISPAFSQETYASVWENTARVVDEMAAAEGWAGRAAVDIPVVNTLTYKAALILISTCGFGNALSWRTETAPGAAVSFADALATVASGILVRLLVPRWAYKLPIKKLQEVETAYTSLGPFMRDLIARRRREMEADGAAARDDILSLMIKASHEEKYNMSDAELMGNTFLLLSAGHDTSARTLDAALMLLALHPEIQEDVHREVTEIMPTDDDFTFANSARLVKTRSVFLEASRLFPAGFMLIRDAAEDTVLRGAGRGGADVPVPRGTRVVVDMVGLHHNPALYPDPEAFVPARWHAAHENELTMFSFGARTCPGRRFALTEGTCFLARLLRRWRVAPLTLPGEDVEAWRARVYQGRMLFNFGVGEVPVRFEARG</sequence>
<dbReference type="Pfam" id="PF00067">
    <property type="entry name" value="p450"/>
    <property type="match status" value="1"/>
</dbReference>
<keyword evidence="11" id="KW-0812">Transmembrane</keyword>
<proteinExistence type="inferred from homology"/>
<reference evidence="12 13" key="1">
    <citation type="submission" date="2021-08" db="EMBL/GenBank/DDBJ databases">
        <title>Draft Genome Sequence of Phanerochaete sordida strain YK-624.</title>
        <authorList>
            <person name="Mori T."/>
            <person name="Dohra H."/>
            <person name="Suzuki T."/>
            <person name="Kawagishi H."/>
            <person name="Hirai H."/>
        </authorList>
    </citation>
    <scope>NUCLEOTIDE SEQUENCE [LARGE SCALE GENOMIC DNA]</scope>
    <source>
        <strain evidence="12 13">YK-624</strain>
    </source>
</reference>
<dbReference type="InterPro" id="IPR017972">
    <property type="entry name" value="Cyt_P450_CS"/>
</dbReference>
<keyword evidence="8 10" id="KW-0503">Monooxygenase</keyword>
<keyword evidence="4 9" id="KW-0349">Heme</keyword>
<comment type="pathway">
    <text evidence="2">Secondary metabolite biosynthesis.</text>
</comment>
<feature type="binding site" description="axial binding residue" evidence="9">
    <location>
        <position position="487"/>
    </location>
    <ligand>
        <name>heme</name>
        <dbReference type="ChEBI" id="CHEBI:30413"/>
    </ligand>
    <ligandPart>
        <name>Fe</name>
        <dbReference type="ChEBI" id="CHEBI:18248"/>
    </ligandPart>
</feature>
<feature type="transmembrane region" description="Helical" evidence="11">
    <location>
        <begin position="107"/>
        <end position="128"/>
    </location>
</feature>
<dbReference type="AlphaFoldDB" id="A0A9P3GFA6"/>
<evidence type="ECO:0000313" key="13">
    <source>
        <dbReference type="Proteomes" id="UP000703269"/>
    </source>
</evidence>
<dbReference type="PANTHER" id="PTHR24305:SF166">
    <property type="entry name" value="CYTOCHROME P450 12A4, MITOCHONDRIAL-RELATED"/>
    <property type="match status" value="1"/>
</dbReference>
<keyword evidence="5 9" id="KW-0479">Metal-binding</keyword>
<dbReference type="InterPro" id="IPR002401">
    <property type="entry name" value="Cyt_P450_E_grp-I"/>
</dbReference>
<evidence type="ECO:0000256" key="8">
    <source>
        <dbReference type="ARBA" id="ARBA00023033"/>
    </source>
</evidence>
<comment type="cofactor">
    <cofactor evidence="1 9">
        <name>heme</name>
        <dbReference type="ChEBI" id="CHEBI:30413"/>
    </cofactor>
</comment>
<dbReference type="SUPFAM" id="SSF48264">
    <property type="entry name" value="Cytochrome P450"/>
    <property type="match status" value="1"/>
</dbReference>
<evidence type="ECO:0000256" key="11">
    <source>
        <dbReference type="SAM" id="Phobius"/>
    </source>
</evidence>
<dbReference type="PANTHER" id="PTHR24305">
    <property type="entry name" value="CYTOCHROME P450"/>
    <property type="match status" value="1"/>
</dbReference>
<evidence type="ECO:0000256" key="10">
    <source>
        <dbReference type="RuleBase" id="RU000461"/>
    </source>
</evidence>
<comment type="caution">
    <text evidence="12">The sequence shown here is derived from an EMBL/GenBank/DDBJ whole genome shotgun (WGS) entry which is preliminary data.</text>
</comment>
<comment type="similarity">
    <text evidence="3 10">Belongs to the cytochrome P450 family.</text>
</comment>
<dbReference type="InterPro" id="IPR036396">
    <property type="entry name" value="Cyt_P450_sf"/>
</dbReference>
<organism evidence="12 13">
    <name type="scientific">Phanerochaete sordida</name>
    <dbReference type="NCBI Taxonomy" id="48140"/>
    <lineage>
        <taxon>Eukaryota</taxon>
        <taxon>Fungi</taxon>
        <taxon>Dikarya</taxon>
        <taxon>Basidiomycota</taxon>
        <taxon>Agaricomycotina</taxon>
        <taxon>Agaricomycetes</taxon>
        <taxon>Polyporales</taxon>
        <taxon>Phanerochaetaceae</taxon>
        <taxon>Phanerochaete</taxon>
    </lineage>
</organism>
<dbReference type="PROSITE" id="PS00086">
    <property type="entry name" value="CYTOCHROME_P450"/>
    <property type="match status" value="1"/>
</dbReference>
<feature type="transmembrane region" description="Helical" evidence="11">
    <location>
        <begin position="40"/>
        <end position="61"/>
    </location>
</feature>
<dbReference type="GO" id="GO:0005506">
    <property type="term" value="F:iron ion binding"/>
    <property type="evidence" value="ECO:0007669"/>
    <property type="project" value="InterPro"/>
</dbReference>
<dbReference type="PRINTS" id="PR00463">
    <property type="entry name" value="EP450I"/>
</dbReference>
<keyword evidence="11" id="KW-1133">Transmembrane helix</keyword>
<dbReference type="EMBL" id="BPQB01000028">
    <property type="protein sequence ID" value="GJE92700.1"/>
    <property type="molecule type" value="Genomic_DNA"/>
</dbReference>
<gene>
    <name evidence="12" type="ORF">PsYK624_088560</name>
</gene>
<keyword evidence="7 9" id="KW-0408">Iron</keyword>
<dbReference type="InterPro" id="IPR050121">
    <property type="entry name" value="Cytochrome_P450_monoxygenase"/>
</dbReference>